<dbReference type="Proteomes" id="UP001064048">
    <property type="component" value="Chromosome 17"/>
</dbReference>
<reference evidence="1 2" key="1">
    <citation type="journal article" date="2022" name="Genome Biol. Evol.">
        <title>The Spruce Budworm Genome: Reconstructing the Evolutionary History of Antifreeze Proteins.</title>
        <authorList>
            <person name="Beliveau C."/>
            <person name="Gagne P."/>
            <person name="Picq S."/>
            <person name="Vernygora O."/>
            <person name="Keeling C.I."/>
            <person name="Pinkney K."/>
            <person name="Doucet D."/>
            <person name="Wen F."/>
            <person name="Johnston J.S."/>
            <person name="Maaroufi H."/>
            <person name="Boyle B."/>
            <person name="Laroche J."/>
            <person name="Dewar K."/>
            <person name="Juretic N."/>
            <person name="Blackburn G."/>
            <person name="Nisole A."/>
            <person name="Brunet B."/>
            <person name="Brandao M."/>
            <person name="Lumley L."/>
            <person name="Duan J."/>
            <person name="Quan G."/>
            <person name="Lucarotti C.J."/>
            <person name="Roe A.D."/>
            <person name="Sperling F.A.H."/>
            <person name="Levesque R.C."/>
            <person name="Cusson M."/>
        </authorList>
    </citation>
    <scope>NUCLEOTIDE SEQUENCE [LARGE SCALE GENOMIC DNA]</scope>
    <source>
        <strain evidence="1">Glfc:IPQL:Cfum</strain>
    </source>
</reference>
<keyword evidence="2" id="KW-1185">Reference proteome</keyword>
<organism evidence="1 2">
    <name type="scientific">Choristoneura fumiferana</name>
    <name type="common">Spruce budworm moth</name>
    <name type="synonym">Archips fumiferana</name>
    <dbReference type="NCBI Taxonomy" id="7141"/>
    <lineage>
        <taxon>Eukaryota</taxon>
        <taxon>Metazoa</taxon>
        <taxon>Ecdysozoa</taxon>
        <taxon>Arthropoda</taxon>
        <taxon>Hexapoda</taxon>
        <taxon>Insecta</taxon>
        <taxon>Pterygota</taxon>
        <taxon>Neoptera</taxon>
        <taxon>Endopterygota</taxon>
        <taxon>Lepidoptera</taxon>
        <taxon>Glossata</taxon>
        <taxon>Ditrysia</taxon>
        <taxon>Tortricoidea</taxon>
        <taxon>Tortricidae</taxon>
        <taxon>Tortricinae</taxon>
        <taxon>Choristoneura</taxon>
    </lineage>
</organism>
<protein>
    <submittedName>
        <fullName evidence="1">Uncharacterized protein</fullName>
    </submittedName>
</protein>
<dbReference type="EMBL" id="CM046117">
    <property type="protein sequence ID" value="KAI8436388.1"/>
    <property type="molecule type" value="Genomic_DNA"/>
</dbReference>
<evidence type="ECO:0000313" key="1">
    <source>
        <dbReference type="EMBL" id="KAI8436388.1"/>
    </source>
</evidence>
<name>A0ACC0KJB5_CHOFU</name>
<comment type="caution">
    <text evidence="1">The sequence shown here is derived from an EMBL/GenBank/DDBJ whole genome shotgun (WGS) entry which is preliminary data.</text>
</comment>
<accession>A0ACC0KJB5</accession>
<evidence type="ECO:0000313" key="2">
    <source>
        <dbReference type="Proteomes" id="UP001064048"/>
    </source>
</evidence>
<gene>
    <name evidence="1" type="ORF">MSG28_009995</name>
</gene>
<sequence length="387" mass="42911">MIGMRHVMVLLLFLSTTVAYATRVSMSVAIVAMTSKNDYGYPVFDWDRSIQDTILSPSSGDTSSCRSQLGFLYPSLHGLLGQWSPVAERSRMGTIVYAGAQLGTIIEMMTAGVLSASKWGWPSVYYVTGITCLAWSILWIIFGASTPGTSRWISKEERKYIETNAGSAAISEAKKMKTPWRSIWTSLPFWAILLAHSGQSLGFWTLLTEMPSYMDKVLGVDIKNIGLSSLIFCSLFPAFWGPALALLILSYLPPGHLTLAVVILTFTVGLNGAHYVGFLITHIDISPNFASTLMGITNGFGNIFSIMAPLSVSLVVKDETSASEWRKVFFISIAFYFLSNLFYVLFMSGNIQDWNEPQMIKTLEDGEENKDVKKENKTSKNYGEEKF</sequence>
<proteinExistence type="predicted"/>